<evidence type="ECO:0000256" key="4">
    <source>
        <dbReference type="ARBA" id="ARBA00023125"/>
    </source>
</evidence>
<keyword evidence="3" id="KW-0805">Transcription regulation</keyword>
<evidence type="ECO:0000259" key="10">
    <source>
        <dbReference type="PROSITE" id="PS50071"/>
    </source>
</evidence>
<dbReference type="PROSITE" id="PS50071">
    <property type="entry name" value="HOMEOBOX_2"/>
    <property type="match status" value="1"/>
</dbReference>
<evidence type="ECO:0000256" key="9">
    <source>
        <dbReference type="SAM" id="MobiDB-lite"/>
    </source>
</evidence>
<dbReference type="GO" id="GO:0003677">
    <property type="term" value="F:DNA binding"/>
    <property type="evidence" value="ECO:0007669"/>
    <property type="project" value="UniProtKB-UniRule"/>
</dbReference>
<keyword evidence="7 8" id="KW-0539">Nucleus</keyword>
<feature type="DNA-binding region" description="Homeobox" evidence="8">
    <location>
        <begin position="420"/>
        <end position="482"/>
    </location>
</feature>
<evidence type="ECO:0000256" key="5">
    <source>
        <dbReference type="ARBA" id="ARBA00023155"/>
    </source>
</evidence>
<gene>
    <name evidence="11" type="ORF">Tsubulata_035325</name>
</gene>
<reference evidence="11" key="1">
    <citation type="submission" date="2022-02" db="EMBL/GenBank/DDBJ databases">
        <authorList>
            <person name="Henning P.M."/>
            <person name="McCubbin A.G."/>
            <person name="Shore J.S."/>
        </authorList>
    </citation>
    <scope>NUCLEOTIDE SEQUENCE</scope>
    <source>
        <strain evidence="11">F60SS</strain>
        <tissue evidence="11">Leaves</tissue>
    </source>
</reference>
<protein>
    <recommendedName>
        <fullName evidence="10">Homeobox domain-containing protein</fullName>
    </recommendedName>
</protein>
<dbReference type="Gene3D" id="1.10.10.60">
    <property type="entry name" value="Homeodomain-like"/>
    <property type="match status" value="1"/>
</dbReference>
<dbReference type="Pfam" id="PF07526">
    <property type="entry name" value="POX"/>
    <property type="match status" value="1"/>
</dbReference>
<dbReference type="SMART" id="SM00389">
    <property type="entry name" value="HOX"/>
    <property type="match status" value="1"/>
</dbReference>
<evidence type="ECO:0000256" key="1">
    <source>
        <dbReference type="ARBA" id="ARBA00004123"/>
    </source>
</evidence>
<dbReference type="InterPro" id="IPR001356">
    <property type="entry name" value="HD"/>
</dbReference>
<reference evidence="11" key="2">
    <citation type="journal article" date="2023" name="Plants (Basel)">
        <title>Annotation of the Turnera subulata (Passifloraceae) Draft Genome Reveals the S-Locus Evolved after the Divergence of Turneroideae from Passifloroideae in a Stepwise Manner.</title>
        <authorList>
            <person name="Henning P.M."/>
            <person name="Roalson E.H."/>
            <person name="Mir W."/>
            <person name="McCubbin A.G."/>
            <person name="Shore J.S."/>
        </authorList>
    </citation>
    <scope>NUCLEOTIDE SEQUENCE</scope>
    <source>
        <strain evidence="11">F60SS</strain>
    </source>
</reference>
<dbReference type="PANTHER" id="PTHR11850">
    <property type="entry name" value="HOMEOBOX PROTEIN TRANSCRIPTION FACTORS"/>
    <property type="match status" value="1"/>
</dbReference>
<dbReference type="Pfam" id="PF05920">
    <property type="entry name" value="Homeobox_KN"/>
    <property type="match status" value="1"/>
</dbReference>
<accession>A0A9Q0FYM0</accession>
<comment type="similarity">
    <text evidence="2">Belongs to the TALE/BELL homeobox family.</text>
</comment>
<proteinExistence type="inferred from homology"/>
<dbReference type="GO" id="GO:0006355">
    <property type="term" value="P:regulation of DNA-templated transcription"/>
    <property type="evidence" value="ECO:0007669"/>
    <property type="project" value="InterPro"/>
</dbReference>
<comment type="subcellular location">
    <subcellularLocation>
        <location evidence="1 8">Nucleus</location>
    </subcellularLocation>
</comment>
<dbReference type="InterPro" id="IPR006563">
    <property type="entry name" value="POX_dom"/>
</dbReference>
<feature type="region of interest" description="Disordered" evidence="9">
    <location>
        <begin position="259"/>
        <end position="312"/>
    </location>
</feature>
<dbReference type="InterPro" id="IPR008422">
    <property type="entry name" value="KN_HD"/>
</dbReference>
<dbReference type="EMBL" id="JAKUCV010003116">
    <property type="protein sequence ID" value="KAJ4840115.1"/>
    <property type="molecule type" value="Genomic_DNA"/>
</dbReference>
<evidence type="ECO:0000256" key="8">
    <source>
        <dbReference type="PROSITE-ProRule" id="PRU00108"/>
    </source>
</evidence>
<evidence type="ECO:0000256" key="3">
    <source>
        <dbReference type="ARBA" id="ARBA00023015"/>
    </source>
</evidence>
<dbReference type="CDD" id="cd00086">
    <property type="entry name" value="homeodomain"/>
    <property type="match status" value="1"/>
</dbReference>
<dbReference type="AlphaFoldDB" id="A0A9Q0FYM0"/>
<feature type="compositionally biased region" description="Basic and acidic residues" evidence="9">
    <location>
        <begin position="259"/>
        <end position="276"/>
    </location>
</feature>
<evidence type="ECO:0000256" key="2">
    <source>
        <dbReference type="ARBA" id="ARBA00006454"/>
    </source>
</evidence>
<dbReference type="GO" id="GO:0005634">
    <property type="term" value="C:nucleus"/>
    <property type="evidence" value="ECO:0007669"/>
    <property type="project" value="UniProtKB-SubCell"/>
</dbReference>
<evidence type="ECO:0000256" key="6">
    <source>
        <dbReference type="ARBA" id="ARBA00023163"/>
    </source>
</evidence>
<dbReference type="InterPro" id="IPR009057">
    <property type="entry name" value="Homeodomain-like_sf"/>
</dbReference>
<feature type="compositionally biased region" description="Polar residues" evidence="9">
    <location>
        <begin position="277"/>
        <end position="304"/>
    </location>
</feature>
<keyword evidence="4 8" id="KW-0238">DNA-binding</keyword>
<comment type="caution">
    <text evidence="11">The sequence shown here is derived from an EMBL/GenBank/DDBJ whole genome shotgun (WGS) entry which is preliminary data.</text>
</comment>
<evidence type="ECO:0000313" key="12">
    <source>
        <dbReference type="Proteomes" id="UP001141552"/>
    </source>
</evidence>
<organism evidence="11 12">
    <name type="scientific">Turnera subulata</name>
    <dbReference type="NCBI Taxonomy" id="218843"/>
    <lineage>
        <taxon>Eukaryota</taxon>
        <taxon>Viridiplantae</taxon>
        <taxon>Streptophyta</taxon>
        <taxon>Embryophyta</taxon>
        <taxon>Tracheophyta</taxon>
        <taxon>Spermatophyta</taxon>
        <taxon>Magnoliopsida</taxon>
        <taxon>eudicotyledons</taxon>
        <taxon>Gunneridae</taxon>
        <taxon>Pentapetalae</taxon>
        <taxon>rosids</taxon>
        <taxon>fabids</taxon>
        <taxon>Malpighiales</taxon>
        <taxon>Passifloraceae</taxon>
        <taxon>Turnera</taxon>
    </lineage>
</organism>
<evidence type="ECO:0000256" key="7">
    <source>
        <dbReference type="ARBA" id="ARBA00023242"/>
    </source>
</evidence>
<name>A0A9Q0FYM0_9ROSI</name>
<evidence type="ECO:0000313" key="11">
    <source>
        <dbReference type="EMBL" id="KAJ4840115.1"/>
    </source>
</evidence>
<dbReference type="SUPFAM" id="SSF46689">
    <property type="entry name" value="Homeodomain-like"/>
    <property type="match status" value="1"/>
</dbReference>
<dbReference type="InterPro" id="IPR050224">
    <property type="entry name" value="TALE_homeobox"/>
</dbReference>
<keyword evidence="5 8" id="KW-0371">Homeobox</keyword>
<keyword evidence="12" id="KW-1185">Reference proteome</keyword>
<dbReference type="SMART" id="SM00574">
    <property type="entry name" value="POX"/>
    <property type="match status" value="1"/>
</dbReference>
<keyword evidence="6" id="KW-0804">Transcription</keyword>
<dbReference type="OrthoDB" id="10056939at2759"/>
<feature type="domain" description="Homeobox" evidence="10">
    <location>
        <begin position="418"/>
        <end position="481"/>
    </location>
</feature>
<dbReference type="Proteomes" id="UP001141552">
    <property type="component" value="Unassembled WGS sequence"/>
</dbReference>
<sequence length="691" mass="76050">MATYYQGLSGQGDNFQSLYPGDQKLISFSELPSHLNNTSIYMNPSSSTTSFSEILSVSTLPPQSGAELPSIKARNEMMFIPPTSNTMNLQSGDVQLNQAGNSANGDPQEVPSTQFGIFDGERNFQPQGLSLSLGADVHSATSMPLVQYQSPNLSFPPIAGTHFPIQGKWTLTSDSDENNRSKALGNSDSFSVFSEGNQGAIKTEDSNNPHWLGSNKNMHTNMYVYESSEHANTILSSRFLKAAQELLDEVVNVKHALKQPESKKTLDDSKETDERPTGQSIASASNGISTDTKDSTANSSSDLSPSERQDLQNKKTKLLSMLDEIDGKYRQYHQQMKILVSSFDVVAGHGAAKAYTALALQTISRHFRCLRDAITDQIEATRKRLGEQDNGQTRIPRLRYVDHQVRQQRALQQLGVMRHAWRPQRGLPESSVSVLRAWLFEHFLHPYPNDSEKIMLARKTGLTRNQVANWFINARVRLWKPMVEEMYKEEFCDSEAFSKSSIDNAIKACGDDHLASENRVDELAGCVTSTTADGSHSKQDHDFKSTQIPNLVLKRPRTETALYGAHGDNVTDPGITKFQFDQMSKINDHSLSADGNIPRDQNGSGTHISASVAYGASELSEFAVGSQVSLALGLHGHASDALAMSHGTHITDNSNLAAPLGPEDLGYHHCMESGKENGRFGNSHLFHDFVV</sequence>